<proteinExistence type="predicted"/>
<accession>A0A979G4D7</accession>
<dbReference type="EMBL" id="CP001699">
    <property type="protein sequence ID" value="ACU60644.1"/>
    <property type="molecule type" value="Genomic_DNA"/>
</dbReference>
<organism evidence="1 2">
    <name type="scientific">Chitinophaga pinensis (strain ATCC 43595 / DSM 2588 / LMG 13176 / NBRC 15968 / NCIMB 11800 / UQM 2034)</name>
    <dbReference type="NCBI Taxonomy" id="485918"/>
    <lineage>
        <taxon>Bacteria</taxon>
        <taxon>Pseudomonadati</taxon>
        <taxon>Bacteroidota</taxon>
        <taxon>Chitinophagia</taxon>
        <taxon>Chitinophagales</taxon>
        <taxon>Chitinophagaceae</taxon>
        <taxon>Chitinophaga</taxon>
    </lineage>
</organism>
<reference evidence="2" key="1">
    <citation type="submission" date="2009-08" db="EMBL/GenBank/DDBJ databases">
        <title>The complete genome of Chitinophaga pinensis DSM 2588.</title>
        <authorList>
            <consortium name="US DOE Joint Genome Institute (JGI-PGF)"/>
            <person name="Lucas S."/>
            <person name="Copeland A."/>
            <person name="Lapidus A."/>
            <person name="Glavina del Rio T."/>
            <person name="Dalin E."/>
            <person name="Tice H."/>
            <person name="Bruce D."/>
            <person name="Goodwin L."/>
            <person name="Pitluck S."/>
            <person name="Kyrpides N."/>
            <person name="Mavromatis K."/>
            <person name="Ivanova N."/>
            <person name="Mikhailova N."/>
            <person name="Sims D."/>
            <person name="Meinche L."/>
            <person name="Brettin T."/>
            <person name="Detter J.C."/>
            <person name="Han C."/>
            <person name="Larimer F."/>
            <person name="Land M."/>
            <person name="Hauser L."/>
            <person name="Markowitz V."/>
            <person name="Cheng J.-F."/>
            <person name="Hugenholtz P."/>
            <person name="Woyke T."/>
            <person name="Wu D."/>
            <person name="Spring S."/>
            <person name="Klenk H.-P."/>
            <person name="Eisen J.A."/>
        </authorList>
    </citation>
    <scope>NUCLEOTIDE SEQUENCE [LARGE SCALE GENOMIC DNA]</scope>
    <source>
        <strain evidence="2">ATCC 43595 / DSM 2588 / LMG 13176 / NBRC 15968 / NCIMB 11800 / UQM 2034</strain>
    </source>
</reference>
<protein>
    <submittedName>
        <fullName evidence="1">Uncharacterized protein</fullName>
    </submittedName>
</protein>
<dbReference type="Proteomes" id="UP000002215">
    <property type="component" value="Chromosome"/>
</dbReference>
<name>A0A979G4D7_CHIPD</name>
<evidence type="ECO:0000313" key="2">
    <source>
        <dbReference type="Proteomes" id="UP000002215"/>
    </source>
</evidence>
<sequence>MIYHELRDIDVAQHYNWDALKSLVINKNYFHFALMQLNCQHMDTFRYSHKGNDVRIEAIGSQWCFRYSTDPDELNVEGNIIDFFLHFYGRKNARPEPIYARIKQELLILEAAETLKLPAIQHLEHRGYLHPDIYFHSTVPLNVQFLSHLGILDQNGIINYEKTFQARSVLQRTLKSNQITTTARIGGNTVAFTFEFGYRNKERINLFEDIYWKKVIISSNGQSRSWQMSRYSLPDPETLCNHLLNPPDIQIRTINTYGLNVPEKNPEVKFNPKEGLFSPHMHKP</sequence>
<dbReference type="RefSeq" id="WP_012790820.1">
    <property type="nucleotide sequence ID" value="NC_013132.1"/>
</dbReference>
<reference evidence="1 2" key="2">
    <citation type="journal article" date="2010" name="Stand. Genomic Sci.">
        <title>Complete genome sequence of Chitinophaga pinensis type strain (UQM 2034).</title>
        <authorList>
            <person name="Glavina Del Rio T."/>
            <person name="Abt B."/>
            <person name="Spring S."/>
            <person name="Lapidus A."/>
            <person name="Nolan M."/>
            <person name="Tice H."/>
            <person name="Copeland A."/>
            <person name="Cheng J.F."/>
            <person name="Chen F."/>
            <person name="Bruce D."/>
            <person name="Goodwin L."/>
            <person name="Pitluck S."/>
            <person name="Ivanova N."/>
            <person name="Mavromatis K."/>
            <person name="Mikhailova N."/>
            <person name="Pati A."/>
            <person name="Chen A."/>
            <person name="Palaniappan K."/>
            <person name="Land M."/>
            <person name="Hauser L."/>
            <person name="Chang Y.J."/>
            <person name="Jeffries C.D."/>
            <person name="Chain P."/>
            <person name="Saunders E."/>
            <person name="Detter J.C."/>
            <person name="Brettin T."/>
            <person name="Rohde M."/>
            <person name="Goker M."/>
            <person name="Bristow J."/>
            <person name="Eisen J.A."/>
            <person name="Markowitz V."/>
            <person name="Hugenholtz P."/>
            <person name="Kyrpides N.C."/>
            <person name="Klenk H.P."/>
            <person name="Lucas S."/>
        </authorList>
    </citation>
    <scope>NUCLEOTIDE SEQUENCE [LARGE SCALE GENOMIC DNA]</scope>
    <source>
        <strain evidence="2">ATCC 43595 / DSM 2588 / LMG 13176 / NBRC 15968 / NCIMB 11800 / UQM 2034</strain>
    </source>
</reference>
<dbReference type="KEGG" id="cpi:Cpin_3177"/>
<gene>
    <name evidence="1" type="ordered locus">Cpin_3177</name>
</gene>
<dbReference type="AlphaFoldDB" id="A0A979G4D7"/>
<evidence type="ECO:0000313" key="1">
    <source>
        <dbReference type="EMBL" id="ACU60644.1"/>
    </source>
</evidence>